<comment type="similarity">
    <text evidence="1">Belongs to the UDP-N-acetylglucosamine 2-epimerase family.</text>
</comment>
<dbReference type="Pfam" id="PF02350">
    <property type="entry name" value="Epimerase_2"/>
    <property type="match status" value="1"/>
</dbReference>
<dbReference type="AlphaFoldDB" id="A0A0P6WYK6"/>
<gene>
    <name evidence="3" type="ORF">ADM99_08995</name>
</gene>
<evidence type="ECO:0000313" key="4">
    <source>
        <dbReference type="Proteomes" id="UP000050430"/>
    </source>
</evidence>
<dbReference type="NCBIfam" id="TIGR00236">
    <property type="entry name" value="wecB"/>
    <property type="match status" value="1"/>
</dbReference>
<dbReference type="Gene3D" id="3.40.50.2000">
    <property type="entry name" value="Glycogen Phosphorylase B"/>
    <property type="match status" value="2"/>
</dbReference>
<dbReference type="EMBL" id="LGCK01000010">
    <property type="protein sequence ID" value="KPL71611.1"/>
    <property type="molecule type" value="Genomic_DNA"/>
</dbReference>
<dbReference type="GO" id="GO:0016853">
    <property type="term" value="F:isomerase activity"/>
    <property type="evidence" value="ECO:0007669"/>
    <property type="project" value="UniProtKB-KW"/>
</dbReference>
<dbReference type="STRING" id="229920.ADM99_08995"/>
<organism evidence="3 4">
    <name type="scientific">Leptolinea tardivitalis</name>
    <dbReference type="NCBI Taxonomy" id="229920"/>
    <lineage>
        <taxon>Bacteria</taxon>
        <taxon>Bacillati</taxon>
        <taxon>Chloroflexota</taxon>
        <taxon>Anaerolineae</taxon>
        <taxon>Anaerolineales</taxon>
        <taxon>Anaerolineaceae</taxon>
        <taxon>Leptolinea</taxon>
    </lineage>
</organism>
<proteinExistence type="inferred from homology"/>
<dbReference type="InterPro" id="IPR029767">
    <property type="entry name" value="WecB-like"/>
</dbReference>
<dbReference type="PANTHER" id="PTHR43174:SF1">
    <property type="entry name" value="UDP-N-ACETYLGLUCOSAMINE 2-EPIMERASE"/>
    <property type="match status" value="1"/>
</dbReference>
<evidence type="ECO:0000256" key="1">
    <source>
        <dbReference type="RuleBase" id="RU003513"/>
    </source>
</evidence>
<reference evidence="3 4" key="1">
    <citation type="submission" date="2015-07" db="EMBL/GenBank/DDBJ databases">
        <title>Genome sequence of Leptolinea tardivitalis DSM 16556.</title>
        <authorList>
            <person name="Hemp J."/>
            <person name="Ward L.M."/>
            <person name="Pace L.A."/>
            <person name="Fischer W.W."/>
        </authorList>
    </citation>
    <scope>NUCLEOTIDE SEQUENCE [LARGE SCALE GENOMIC DNA]</scope>
    <source>
        <strain evidence="3 4">YMTK-2</strain>
    </source>
</reference>
<name>A0A0P6WYK6_9CHLR</name>
<keyword evidence="1" id="KW-0413">Isomerase</keyword>
<dbReference type="Proteomes" id="UP000050430">
    <property type="component" value="Unassembled WGS sequence"/>
</dbReference>
<dbReference type="PANTHER" id="PTHR43174">
    <property type="entry name" value="UDP-N-ACETYLGLUCOSAMINE 2-EPIMERASE"/>
    <property type="match status" value="1"/>
</dbReference>
<dbReference type="PATRIC" id="fig|229920.5.peg.1707"/>
<evidence type="ECO:0000313" key="3">
    <source>
        <dbReference type="EMBL" id="KPL71611.1"/>
    </source>
</evidence>
<dbReference type="InterPro" id="IPR003331">
    <property type="entry name" value="UDP_GlcNAc_Epimerase_2_dom"/>
</dbReference>
<dbReference type="CDD" id="cd03786">
    <property type="entry name" value="GTB_UDP-GlcNAc_2-Epimerase"/>
    <property type="match status" value="1"/>
</dbReference>
<comment type="caution">
    <text evidence="3">The sequence shown here is derived from an EMBL/GenBank/DDBJ whole genome shotgun (WGS) entry which is preliminary data.</text>
</comment>
<dbReference type="RefSeq" id="WP_062420190.1">
    <property type="nucleotide sequence ID" value="NZ_BBYA01000001.1"/>
</dbReference>
<accession>A0A0P6WYK6</accession>
<dbReference type="OrthoDB" id="9803238at2"/>
<evidence type="ECO:0000259" key="2">
    <source>
        <dbReference type="Pfam" id="PF02350"/>
    </source>
</evidence>
<keyword evidence="4" id="KW-1185">Reference proteome</keyword>
<dbReference type="SUPFAM" id="SSF53756">
    <property type="entry name" value="UDP-Glycosyltransferase/glycogen phosphorylase"/>
    <property type="match status" value="1"/>
</dbReference>
<feature type="domain" description="UDP-N-acetylglucosamine 2-epimerase" evidence="2">
    <location>
        <begin position="29"/>
        <end position="362"/>
    </location>
</feature>
<protein>
    <recommendedName>
        <fullName evidence="2">UDP-N-acetylglucosamine 2-epimerase domain-containing protein</fullName>
    </recommendedName>
</protein>
<sequence>MNVMTIVGARPQFIKAAPLCAELTSRGHKNVFVHTGQHYDYSLSKVFFDELQIPEPDYNLEIGPLSPVKQISGMMNSLETILITEKPTCALVFGDTNSTLAASLAAMKCEIPIIHIEGGERNFTRDMKIVPATTIPEESNRVLVDHISSVIFCASKRAVENLAREAITDNVLWAGDISLDTYSLISQIPSNKSDILERLNIRSGEFALATVHRAINTDIPERLVEILKGLSKSEIPVIFPIHPRTRKVMVESNLFSRFTQSSNLRIVDPVGYFDMLALEKNARIIITDSGGVIREAFFSKVPSVIVDETTEWIDLVQTGWSRLVGADSQKICEYIHLLKKPENWEPVLGDGTARKKIVSYLENWSHK</sequence>